<name>A0A6J8FDX8_LEIDO</name>
<dbReference type="VEuPathDB" id="TriTrypDB:LdBPK_280070.1"/>
<protein>
    <submittedName>
        <fullName evidence="1">Hypothetical_protein_conserved</fullName>
    </submittedName>
</protein>
<accession>A0A6J8FDX8</accession>
<gene>
    <name evidence="1" type="ORF">LDHU3_28.0090</name>
</gene>
<dbReference type="Proteomes" id="UP000601710">
    <property type="component" value="Chromosome 28"/>
</dbReference>
<dbReference type="VEuPathDB" id="TriTrypDB:LdCL_280005600"/>
<dbReference type="VEuPathDB" id="TriTrypDB:LDHU3_28.0090"/>
<dbReference type="EMBL" id="LR812648">
    <property type="protein sequence ID" value="CAC5431389.1"/>
    <property type="molecule type" value="Genomic_DNA"/>
</dbReference>
<organism evidence="1 2">
    <name type="scientific">Leishmania donovani</name>
    <dbReference type="NCBI Taxonomy" id="5661"/>
    <lineage>
        <taxon>Eukaryota</taxon>
        <taxon>Discoba</taxon>
        <taxon>Euglenozoa</taxon>
        <taxon>Kinetoplastea</taxon>
        <taxon>Metakinetoplastina</taxon>
        <taxon>Trypanosomatida</taxon>
        <taxon>Trypanosomatidae</taxon>
        <taxon>Leishmaniinae</taxon>
        <taxon>Leishmania</taxon>
    </lineage>
</organism>
<evidence type="ECO:0000313" key="1">
    <source>
        <dbReference type="EMBL" id="CAC5431389.1"/>
    </source>
</evidence>
<sequence>MVGMSSSRIHELRRSASSIATELWSPDELYKADPQVDSLQPILKTLEVDSDRFYAFRLSLVVAPFEALERYWAPQGERTDLLVDDGVFDVACTEMRWGGRADGSTTGILAEQCKTTSWFRFSSTLSRRLFVVDRSAVHVQTLVSALRYSFSHLLFPADSEMCEGTCTVLFQFIVHHWSRLSGFLPLLYFLFEMQERAFSAFYKHLGSLVQTRVNSDIAACDALKPKKSGKMFSWFSSKPREAELGVNDRLEIIDTLKSILPPTFEKRYMLALVNHEHLGKMQLFCREYVGSLKGEASTYQALAEGFAIHPLTSSPVKEWYPTSALEAVAKENAAMKKAMTSVQRFAFRKSSLVNELVLPYLKDISQCEWEIGIIAHSLVAFYEDVVMRAKRVSENAMLVSGEVPLPPGCEASTRPESLENAREVSQRLTLEFSNIKEQFDAEVAHAEAAIKTRTRRLCILCGSVVKAIASCTNAEYYEEYLCPLASPLPDEVTDDYLASHPLKGCLGVMEGQDEFTYTMDREGA</sequence>
<evidence type="ECO:0000313" key="2">
    <source>
        <dbReference type="Proteomes" id="UP000601710"/>
    </source>
</evidence>
<proteinExistence type="predicted"/>
<dbReference type="AlphaFoldDB" id="A0A6J8FDX8"/>
<reference evidence="1" key="1">
    <citation type="submission" date="2020-06" db="EMBL/GenBank/DDBJ databases">
        <authorList>
            <person name="Camacho E."/>
            <person name="Gonzalez-de la Fuente S."/>
            <person name="Rastrojo A."/>
            <person name="Peiro-Pastor R."/>
            <person name="Solana JC."/>
            <person name="Tabera L."/>
            <person name="Gamarro F."/>
            <person name="Carrasco-Ramiro F."/>
            <person name="Requena JM."/>
            <person name="Aguado B."/>
        </authorList>
    </citation>
    <scope>NUCLEOTIDE SEQUENCE</scope>
</reference>